<organism evidence="2 3">
    <name type="scientific">Pseudomonas graminis</name>
    <dbReference type="NCBI Taxonomy" id="158627"/>
    <lineage>
        <taxon>Bacteria</taxon>
        <taxon>Pseudomonadati</taxon>
        <taxon>Pseudomonadota</taxon>
        <taxon>Gammaproteobacteria</taxon>
        <taxon>Pseudomonadales</taxon>
        <taxon>Pseudomonadaceae</taxon>
        <taxon>Pseudomonas</taxon>
    </lineage>
</organism>
<dbReference type="RefSeq" id="WP_172610714.1">
    <property type="nucleotide sequence ID" value="NZ_CP053746.1"/>
</dbReference>
<reference evidence="3" key="1">
    <citation type="submission" date="2019-12" db="EMBL/GenBank/DDBJ databases">
        <title>Endophytic bacteria associated with Panax ginseng seedlings.</title>
        <authorList>
            <person name="Park J.M."/>
            <person name="Shin R."/>
            <person name="Jo S.H."/>
        </authorList>
    </citation>
    <scope>NUCLEOTIDE SEQUENCE [LARGE SCALE GENOMIC DNA]</scope>
    <source>
        <strain evidence="3">PgKB30</strain>
    </source>
</reference>
<dbReference type="Proteomes" id="UP000501989">
    <property type="component" value="Chromosome"/>
</dbReference>
<evidence type="ECO:0000313" key="3">
    <source>
        <dbReference type="Proteomes" id="UP000501989"/>
    </source>
</evidence>
<dbReference type="EMBL" id="CP053746">
    <property type="protein sequence ID" value="QKF51337.1"/>
    <property type="molecule type" value="Genomic_DNA"/>
</dbReference>
<dbReference type="PROSITE" id="PS51257">
    <property type="entry name" value="PROKAR_LIPOPROTEIN"/>
    <property type="match status" value="1"/>
</dbReference>
<feature type="signal peptide" evidence="1">
    <location>
        <begin position="1"/>
        <end position="21"/>
    </location>
</feature>
<protein>
    <recommendedName>
        <fullName evidence="4">Lipoprotein</fullName>
    </recommendedName>
</protein>
<evidence type="ECO:0000313" key="2">
    <source>
        <dbReference type="EMBL" id="QKF51337.1"/>
    </source>
</evidence>
<name>A0A6M8MVQ4_9PSED</name>
<proteinExistence type="predicted"/>
<evidence type="ECO:0000256" key="1">
    <source>
        <dbReference type="SAM" id="SignalP"/>
    </source>
</evidence>
<evidence type="ECO:0008006" key="4">
    <source>
        <dbReference type="Google" id="ProtNLM"/>
    </source>
</evidence>
<dbReference type="AlphaFoldDB" id="A0A6M8MVQ4"/>
<sequence length="202" mass="22264">MKRIAHVLLLGALLSLTGCFSFNTYGPIGEPDRAAVVTSPRVAQMADVVVSVPKINDELRKNVSRQLTEQINHYIESAGYFKDVSVFPARLGDQDVMLKFNLTSLHGKRSTHPAYFPGALLTLTIYIWVNGPIYVDTYDLAGELTIEDRTGKTLAKAMERVDEPHNVGLYDADYAAPGLGSRQLRDLIAKLTDAAVTQLNTR</sequence>
<gene>
    <name evidence="2" type="ORF">FX982_02293</name>
</gene>
<accession>A0A6M8MVQ4</accession>
<dbReference type="KEGG" id="pgg:FX982_02293"/>
<keyword evidence="3" id="KW-1185">Reference proteome</keyword>
<feature type="chain" id="PRO_5026698834" description="Lipoprotein" evidence="1">
    <location>
        <begin position="22"/>
        <end position="202"/>
    </location>
</feature>
<keyword evidence="1" id="KW-0732">Signal</keyword>